<comment type="cofactor">
    <cofactor evidence="1">
        <name>Fe(2+)</name>
        <dbReference type="ChEBI" id="CHEBI:29033"/>
    </cofactor>
</comment>
<gene>
    <name evidence="2" type="ORF">JM946_24095</name>
</gene>
<evidence type="ECO:0000256" key="1">
    <source>
        <dbReference type="ARBA" id="ARBA00001954"/>
    </source>
</evidence>
<dbReference type="EMBL" id="JAEVLS010000006">
    <property type="protein sequence ID" value="MBM0107828.1"/>
    <property type="molecule type" value="Genomic_DNA"/>
</dbReference>
<proteinExistence type="predicted"/>
<keyword evidence="2" id="KW-0223">Dioxygenase</keyword>
<name>A0ABS1X3M6_9GAMM</name>
<dbReference type="Gene3D" id="2.60.120.620">
    <property type="entry name" value="q2cbj1_9rhob like domain"/>
    <property type="match status" value="1"/>
</dbReference>
<protein>
    <submittedName>
        <fullName evidence="2">Phytanoyl-CoA dioxygenase family protein</fullName>
    </submittedName>
</protein>
<comment type="caution">
    <text evidence="2">The sequence shown here is derived from an EMBL/GenBank/DDBJ whole genome shotgun (WGS) entry which is preliminary data.</text>
</comment>
<dbReference type="Pfam" id="PF05721">
    <property type="entry name" value="PhyH"/>
    <property type="match status" value="1"/>
</dbReference>
<dbReference type="PANTHER" id="PTHR20883">
    <property type="entry name" value="PHYTANOYL-COA DIOXYGENASE DOMAIN CONTAINING 1"/>
    <property type="match status" value="1"/>
</dbReference>
<dbReference type="Proteomes" id="UP000661077">
    <property type="component" value="Unassembled WGS sequence"/>
</dbReference>
<evidence type="ECO:0000313" key="2">
    <source>
        <dbReference type="EMBL" id="MBM0107828.1"/>
    </source>
</evidence>
<dbReference type="SUPFAM" id="SSF51197">
    <property type="entry name" value="Clavaminate synthase-like"/>
    <property type="match status" value="1"/>
</dbReference>
<keyword evidence="2" id="KW-0560">Oxidoreductase</keyword>
<reference evidence="2 3" key="1">
    <citation type="journal article" date="2021" name="Int. J. Syst. Evol. Microbiol.">
        <title>Steroidobacter gossypii sp. nov., isolated from soil of cotton cropping field.</title>
        <authorList>
            <person name="Huang R."/>
            <person name="Yang S."/>
            <person name="Zhen C."/>
            <person name="Liu W."/>
        </authorList>
    </citation>
    <scope>NUCLEOTIDE SEQUENCE [LARGE SCALE GENOMIC DNA]</scope>
    <source>
        <strain evidence="2 3">S1-65</strain>
    </source>
</reference>
<dbReference type="GO" id="GO:0051213">
    <property type="term" value="F:dioxygenase activity"/>
    <property type="evidence" value="ECO:0007669"/>
    <property type="project" value="UniProtKB-KW"/>
</dbReference>
<keyword evidence="3" id="KW-1185">Reference proteome</keyword>
<accession>A0ABS1X3M6</accession>
<sequence length="291" mass="32548">MSTDERSSMNEADQLLSAGYCHLPGAIQGSDLAQLDAETNALAQRATNILRSIRDQACSYAEYYQRSGERFIAVAESGNPLQTCRYEYIKGSSALFRDSIIPTCQARLEAITHRRFSLLKDKCNMKSPGGGAFTAHQDILAYVDFGPTLHVTAALFVDPATPENGALQFSSNYLELHSPLLQWRDTELGRFPIFPIYQGGASNGRILAELEEQLTWKTVCAEPGDVLLFNSYVPHRSDTNRSKRTRRAFFFTFNLAPAGDHYEEYYRSKRADFGNPRFHIATPTSHSTAAR</sequence>
<dbReference type="InterPro" id="IPR008775">
    <property type="entry name" value="Phytyl_CoA_dOase-like"/>
</dbReference>
<organism evidence="2 3">
    <name type="scientific">Steroidobacter gossypii</name>
    <dbReference type="NCBI Taxonomy" id="2805490"/>
    <lineage>
        <taxon>Bacteria</taxon>
        <taxon>Pseudomonadati</taxon>
        <taxon>Pseudomonadota</taxon>
        <taxon>Gammaproteobacteria</taxon>
        <taxon>Steroidobacterales</taxon>
        <taxon>Steroidobacteraceae</taxon>
        <taxon>Steroidobacter</taxon>
    </lineage>
</organism>
<evidence type="ECO:0000313" key="3">
    <source>
        <dbReference type="Proteomes" id="UP000661077"/>
    </source>
</evidence>
<dbReference type="PANTHER" id="PTHR20883:SF48">
    <property type="entry name" value="ECTOINE DIOXYGENASE"/>
    <property type="match status" value="1"/>
</dbReference>